<sequence>MFLIGFFVIISLVFPSKTLKGIPFINFASPNCSDPVDEGTCLHKSIYYYYNDYDNWCRWFYSCPETKSRNKFTRLVDCNMACASPSKVKSKGKIEYVQNVLSIGHFRKRITLKIAKNISMLSALETETAFRTCNIVDSQNLYYLVVQKYAGIDVMHV</sequence>
<dbReference type="SUPFAM" id="SSF57362">
    <property type="entry name" value="BPTI-like"/>
    <property type="match status" value="1"/>
</dbReference>
<dbReference type="PROSITE" id="PS50279">
    <property type="entry name" value="BPTI_KUNITZ_2"/>
    <property type="match status" value="1"/>
</dbReference>
<keyword evidence="3" id="KW-0732">Signal</keyword>
<dbReference type="GO" id="GO:0004867">
    <property type="term" value="F:serine-type endopeptidase inhibitor activity"/>
    <property type="evidence" value="ECO:0007669"/>
    <property type="project" value="UniProtKB-KW"/>
</dbReference>
<reference evidence="5 6" key="1">
    <citation type="journal article" date="2014" name="Genome Biol. Evol.">
        <title>The genome of the myxosporean Thelohanellus kitauei shows adaptations to nutrient acquisition within its fish host.</title>
        <authorList>
            <person name="Yang Y."/>
            <person name="Xiong J."/>
            <person name="Zhou Z."/>
            <person name="Huo F."/>
            <person name="Miao W."/>
            <person name="Ran C."/>
            <person name="Liu Y."/>
            <person name="Zhang J."/>
            <person name="Feng J."/>
            <person name="Wang M."/>
            <person name="Wang M."/>
            <person name="Wang L."/>
            <person name="Yao B."/>
        </authorList>
    </citation>
    <scope>NUCLEOTIDE SEQUENCE [LARGE SCALE GENOMIC DNA]</scope>
    <source>
        <strain evidence="5">Wuqing</strain>
    </source>
</reference>
<proteinExistence type="predicted"/>
<dbReference type="AlphaFoldDB" id="A0A0C2N407"/>
<dbReference type="InterPro" id="IPR036880">
    <property type="entry name" value="Kunitz_BPTI_sf"/>
</dbReference>
<accession>A0A0C2N407</accession>
<protein>
    <recommendedName>
        <fullName evidence="4">BPTI/Kunitz inhibitor domain-containing protein</fullName>
    </recommendedName>
</protein>
<keyword evidence="6" id="KW-1185">Reference proteome</keyword>
<feature type="signal peptide" evidence="3">
    <location>
        <begin position="1"/>
        <end position="18"/>
    </location>
</feature>
<name>A0A0C2N407_THEKT</name>
<keyword evidence="1" id="KW-0646">Protease inhibitor</keyword>
<dbReference type="Pfam" id="PF00014">
    <property type="entry name" value="Kunitz_BPTI"/>
    <property type="match status" value="1"/>
</dbReference>
<dbReference type="Gene3D" id="4.10.410.10">
    <property type="entry name" value="Pancreatic trypsin inhibitor Kunitz domain"/>
    <property type="match status" value="1"/>
</dbReference>
<dbReference type="OrthoDB" id="196393at2759"/>
<gene>
    <name evidence="5" type="ORF">RF11_14681</name>
</gene>
<evidence type="ECO:0000256" key="3">
    <source>
        <dbReference type="SAM" id="SignalP"/>
    </source>
</evidence>
<evidence type="ECO:0000313" key="5">
    <source>
        <dbReference type="EMBL" id="KII71055.1"/>
    </source>
</evidence>
<evidence type="ECO:0000256" key="2">
    <source>
        <dbReference type="ARBA" id="ARBA00022900"/>
    </source>
</evidence>
<dbReference type="InterPro" id="IPR002223">
    <property type="entry name" value="Kunitz_BPTI"/>
</dbReference>
<evidence type="ECO:0000313" key="6">
    <source>
        <dbReference type="Proteomes" id="UP000031668"/>
    </source>
</evidence>
<feature type="domain" description="BPTI/Kunitz inhibitor" evidence="4">
    <location>
        <begin position="32"/>
        <end position="82"/>
    </location>
</feature>
<organism evidence="5 6">
    <name type="scientific">Thelohanellus kitauei</name>
    <name type="common">Myxosporean</name>
    <dbReference type="NCBI Taxonomy" id="669202"/>
    <lineage>
        <taxon>Eukaryota</taxon>
        <taxon>Metazoa</taxon>
        <taxon>Cnidaria</taxon>
        <taxon>Myxozoa</taxon>
        <taxon>Myxosporea</taxon>
        <taxon>Bivalvulida</taxon>
        <taxon>Platysporina</taxon>
        <taxon>Myxobolidae</taxon>
        <taxon>Thelohanellus</taxon>
    </lineage>
</organism>
<keyword evidence="2" id="KW-0722">Serine protease inhibitor</keyword>
<comment type="caution">
    <text evidence="5">The sequence shown here is derived from an EMBL/GenBank/DDBJ whole genome shotgun (WGS) entry which is preliminary data.</text>
</comment>
<evidence type="ECO:0000256" key="1">
    <source>
        <dbReference type="ARBA" id="ARBA00022690"/>
    </source>
</evidence>
<feature type="chain" id="PRO_5002164785" description="BPTI/Kunitz inhibitor domain-containing protein" evidence="3">
    <location>
        <begin position="19"/>
        <end position="157"/>
    </location>
</feature>
<dbReference type="EMBL" id="JWZT01001867">
    <property type="protein sequence ID" value="KII71055.1"/>
    <property type="molecule type" value="Genomic_DNA"/>
</dbReference>
<evidence type="ECO:0000259" key="4">
    <source>
        <dbReference type="PROSITE" id="PS50279"/>
    </source>
</evidence>
<dbReference type="Proteomes" id="UP000031668">
    <property type="component" value="Unassembled WGS sequence"/>
</dbReference>